<feature type="region of interest" description="Disordered" evidence="1">
    <location>
        <begin position="292"/>
        <end position="335"/>
    </location>
</feature>
<proteinExistence type="predicted"/>
<evidence type="ECO:0000313" key="2">
    <source>
        <dbReference type="EMBL" id="VEL09303.1"/>
    </source>
</evidence>
<evidence type="ECO:0000313" key="3">
    <source>
        <dbReference type="Proteomes" id="UP000784294"/>
    </source>
</evidence>
<sequence>MPARMKLSESGIADPRVECAFTKTKMAFRPAQTTNTVSMTSTNREDVSPSRSPGLASCSTATCSLSSVLTSDSSEETDSAYDGPYATGFRSRSMPKGRVRLEKPSSTQALHDLLAKLFPAQPSLQLRLNIEQASTELGQSDALLDRLQLPSLGSHQPSSRTSRRCSVSTLEQASGLHTPRPGDELAEMGGKSPINIGRPAFCQGSFDVGAATTASGSCSTTTPASLSTLCPGHLYNSGSELSLIVVCQLKPSKLAVHHSGSLFNLSLMPTSCHSPSGSETETRNREVAVQVLPNEGSEEVGQPSAAASDPESRRIGEATCPEASSVEKMTASLPP</sequence>
<evidence type="ECO:0000256" key="1">
    <source>
        <dbReference type="SAM" id="MobiDB-lite"/>
    </source>
</evidence>
<dbReference type="Proteomes" id="UP000784294">
    <property type="component" value="Unassembled WGS sequence"/>
</dbReference>
<gene>
    <name evidence="2" type="ORF">PXEA_LOCUS2743</name>
</gene>
<dbReference type="AlphaFoldDB" id="A0A3S5A7R2"/>
<reference evidence="2" key="1">
    <citation type="submission" date="2018-11" db="EMBL/GenBank/DDBJ databases">
        <authorList>
            <consortium name="Pathogen Informatics"/>
        </authorList>
    </citation>
    <scope>NUCLEOTIDE SEQUENCE</scope>
</reference>
<accession>A0A3S5A7R2</accession>
<name>A0A3S5A7R2_9PLAT</name>
<feature type="region of interest" description="Disordered" evidence="1">
    <location>
        <begin position="72"/>
        <end position="92"/>
    </location>
</feature>
<dbReference type="EMBL" id="CAAALY010005995">
    <property type="protein sequence ID" value="VEL09303.1"/>
    <property type="molecule type" value="Genomic_DNA"/>
</dbReference>
<keyword evidence="3" id="KW-1185">Reference proteome</keyword>
<organism evidence="2 3">
    <name type="scientific">Protopolystoma xenopodis</name>
    <dbReference type="NCBI Taxonomy" id="117903"/>
    <lineage>
        <taxon>Eukaryota</taxon>
        <taxon>Metazoa</taxon>
        <taxon>Spiralia</taxon>
        <taxon>Lophotrochozoa</taxon>
        <taxon>Platyhelminthes</taxon>
        <taxon>Monogenea</taxon>
        <taxon>Polyopisthocotylea</taxon>
        <taxon>Polystomatidea</taxon>
        <taxon>Polystomatidae</taxon>
        <taxon>Protopolystoma</taxon>
    </lineage>
</organism>
<protein>
    <submittedName>
        <fullName evidence="2">Uncharacterized protein</fullName>
    </submittedName>
</protein>
<comment type="caution">
    <text evidence="2">The sequence shown here is derived from an EMBL/GenBank/DDBJ whole genome shotgun (WGS) entry which is preliminary data.</text>
</comment>